<dbReference type="Proteomes" id="UP001172102">
    <property type="component" value="Unassembled WGS sequence"/>
</dbReference>
<comment type="caution">
    <text evidence="5">The sequence shown here is derived from an EMBL/GenBank/DDBJ whole genome shotgun (WGS) entry which is preliminary data.</text>
</comment>
<protein>
    <recommendedName>
        <fullName evidence="7">Cell cycle control protein</fullName>
    </recommendedName>
</protein>
<dbReference type="InterPro" id="IPR017907">
    <property type="entry name" value="Znf_RING_CS"/>
</dbReference>
<evidence type="ECO:0000256" key="2">
    <source>
        <dbReference type="ARBA" id="ARBA00022771"/>
    </source>
</evidence>
<keyword evidence="1" id="KW-0479">Metal-binding</keyword>
<accession>A0AA39ZVG7</accession>
<dbReference type="InterPro" id="IPR038886">
    <property type="entry name" value="E3_SLX5/Rfp1"/>
</dbReference>
<evidence type="ECO:0008006" key="7">
    <source>
        <dbReference type="Google" id="ProtNLM"/>
    </source>
</evidence>
<dbReference type="GO" id="GO:0033768">
    <property type="term" value="C:SUMO-targeted ubiquitin ligase complex"/>
    <property type="evidence" value="ECO:0007669"/>
    <property type="project" value="TreeGrafter"/>
</dbReference>
<dbReference type="GO" id="GO:0008270">
    <property type="term" value="F:zinc ion binding"/>
    <property type="evidence" value="ECO:0007669"/>
    <property type="project" value="UniProtKB-KW"/>
</dbReference>
<dbReference type="AlphaFoldDB" id="A0AA39ZVG7"/>
<feature type="compositionally biased region" description="Pro residues" evidence="4">
    <location>
        <begin position="63"/>
        <end position="74"/>
    </location>
</feature>
<dbReference type="PANTHER" id="PTHR28042:SF1">
    <property type="entry name" value="E3 UBIQUITIN-PROTEIN LIGASE COMPLEX SLX5-SLX8 SUBUNIT SLX5"/>
    <property type="match status" value="1"/>
</dbReference>
<evidence type="ECO:0000313" key="6">
    <source>
        <dbReference type="Proteomes" id="UP001172102"/>
    </source>
</evidence>
<evidence type="ECO:0000313" key="5">
    <source>
        <dbReference type="EMBL" id="KAK0704413.1"/>
    </source>
</evidence>
<sequence length="181" mass="20122">MHNIPGIGGIGFLHRLGGALGHQPQEVDVQFLGNNHAHNHDNPLGNNLPNFNYRANGYNNPGSPKPAHVPPPPAREGFSRGTGEELAFVCPSCEDELAYDPDEENKHPAKKARTKKDREEHHFWAVKECGHVYCRACYENRKTKTKTTFRAVESQPRKLLCAVEDCNSDVSAKAAWVGLFL</sequence>
<keyword evidence="6" id="KW-1185">Reference proteome</keyword>
<evidence type="ECO:0000256" key="4">
    <source>
        <dbReference type="SAM" id="MobiDB-lite"/>
    </source>
</evidence>
<reference evidence="5" key="1">
    <citation type="submission" date="2023-06" db="EMBL/GenBank/DDBJ databases">
        <title>Genome-scale phylogeny and comparative genomics of the fungal order Sordariales.</title>
        <authorList>
            <consortium name="Lawrence Berkeley National Laboratory"/>
            <person name="Hensen N."/>
            <person name="Bonometti L."/>
            <person name="Westerberg I."/>
            <person name="Brannstrom I.O."/>
            <person name="Guillou S."/>
            <person name="Cros-Aarteil S."/>
            <person name="Calhoun S."/>
            <person name="Haridas S."/>
            <person name="Kuo A."/>
            <person name="Mondo S."/>
            <person name="Pangilinan J."/>
            <person name="Riley R."/>
            <person name="Labutti K."/>
            <person name="Andreopoulos B."/>
            <person name="Lipzen A."/>
            <person name="Chen C."/>
            <person name="Yanf M."/>
            <person name="Daum C."/>
            <person name="Ng V."/>
            <person name="Clum A."/>
            <person name="Steindorff A."/>
            <person name="Ohm R."/>
            <person name="Martin F."/>
            <person name="Silar P."/>
            <person name="Natvig D."/>
            <person name="Lalanne C."/>
            <person name="Gautier V."/>
            <person name="Ament-Velasquez S.L."/>
            <person name="Kruys A."/>
            <person name="Hutchinson M.I."/>
            <person name="Powell A.J."/>
            <person name="Barry K."/>
            <person name="Miller A.N."/>
            <person name="Grigoriev I.V."/>
            <person name="Debuchy R."/>
            <person name="Gladieux P."/>
            <person name="Thoren M.H."/>
            <person name="Johannesson H."/>
        </authorList>
    </citation>
    <scope>NUCLEOTIDE SEQUENCE</scope>
    <source>
        <strain evidence="5">SMH4607-1</strain>
    </source>
</reference>
<feature type="region of interest" description="Disordered" evidence="4">
    <location>
        <begin position="58"/>
        <end position="80"/>
    </location>
</feature>
<organism evidence="5 6">
    <name type="scientific">Lasiosphaeris hirsuta</name>
    <dbReference type="NCBI Taxonomy" id="260670"/>
    <lineage>
        <taxon>Eukaryota</taxon>
        <taxon>Fungi</taxon>
        <taxon>Dikarya</taxon>
        <taxon>Ascomycota</taxon>
        <taxon>Pezizomycotina</taxon>
        <taxon>Sordariomycetes</taxon>
        <taxon>Sordariomycetidae</taxon>
        <taxon>Sordariales</taxon>
        <taxon>Lasiosphaeriaceae</taxon>
        <taxon>Lasiosphaeris</taxon>
    </lineage>
</organism>
<gene>
    <name evidence="5" type="ORF">B0H67DRAFT_499543</name>
</gene>
<dbReference type="PROSITE" id="PS00518">
    <property type="entry name" value="ZF_RING_1"/>
    <property type="match status" value="1"/>
</dbReference>
<evidence type="ECO:0000256" key="3">
    <source>
        <dbReference type="ARBA" id="ARBA00022833"/>
    </source>
</evidence>
<dbReference type="EMBL" id="JAUKUA010000007">
    <property type="protein sequence ID" value="KAK0704413.1"/>
    <property type="molecule type" value="Genomic_DNA"/>
</dbReference>
<dbReference type="PANTHER" id="PTHR28042">
    <property type="entry name" value="E3 UBIQUITIN-PROTEIN LIGASE COMPLEX SLX5-SLX8 SUBUNIT SLX5"/>
    <property type="match status" value="1"/>
</dbReference>
<name>A0AA39ZVG7_9PEZI</name>
<keyword evidence="2" id="KW-0863">Zinc-finger</keyword>
<dbReference type="GO" id="GO:0004842">
    <property type="term" value="F:ubiquitin-protein transferase activity"/>
    <property type="evidence" value="ECO:0007669"/>
    <property type="project" value="TreeGrafter"/>
</dbReference>
<evidence type="ECO:0000256" key="1">
    <source>
        <dbReference type="ARBA" id="ARBA00022723"/>
    </source>
</evidence>
<proteinExistence type="predicted"/>
<keyword evidence="3" id="KW-0862">Zinc</keyword>